<feature type="non-terminal residue" evidence="1">
    <location>
        <position position="218"/>
    </location>
</feature>
<gene>
    <name evidence="1" type="ORF">M9458_038410</name>
</gene>
<dbReference type="Pfam" id="PF21097">
    <property type="entry name" value="SR_plectin_7"/>
    <property type="match status" value="1"/>
</dbReference>
<dbReference type="Proteomes" id="UP001529510">
    <property type="component" value="Unassembled WGS sequence"/>
</dbReference>
<dbReference type="Gene3D" id="1.20.58.60">
    <property type="match status" value="1"/>
</dbReference>
<sequence length="218" mass="25444">GIKKDLDKMVEKSEEVLATSQQSSSAPVLRSEIDITQKKMEHVYSLSSVYLDKLKTIDMVIRSTQGAEDILNKYENQLRDVNKVPVNEKDIKANQAQLQKLHSEAEGNQPTFDRLEEELQRATAVNDRMSQLHSERDIELEHYRQLVGNLKDRWQAVFAQIELRQRELDLQSRQMQAYRQSYDWLIRWIADAKQRQDKLHAVPIGSSKALQEQLNQEK</sequence>
<name>A0ABD0P014_CIRMR</name>
<dbReference type="SUPFAM" id="SSF46966">
    <property type="entry name" value="Spectrin repeat"/>
    <property type="match status" value="2"/>
</dbReference>
<dbReference type="EMBL" id="JAMKFB020000019">
    <property type="protein sequence ID" value="KAL0166566.1"/>
    <property type="molecule type" value="Genomic_DNA"/>
</dbReference>
<dbReference type="InterPro" id="IPR043197">
    <property type="entry name" value="Plakin"/>
</dbReference>
<dbReference type="AlphaFoldDB" id="A0ABD0P014"/>
<evidence type="ECO:0000313" key="1">
    <source>
        <dbReference type="EMBL" id="KAL0166566.1"/>
    </source>
</evidence>
<protein>
    <submittedName>
        <fullName evidence="1">Uncharacterized protein</fullName>
    </submittedName>
</protein>
<accession>A0ABD0P014</accession>
<dbReference type="PANTHER" id="PTHR23169">
    <property type="entry name" value="ENVOPLAKIN"/>
    <property type="match status" value="1"/>
</dbReference>
<dbReference type="PANTHER" id="PTHR23169:SF32">
    <property type="entry name" value="PLECTIN ISOFORM X1"/>
    <property type="match status" value="1"/>
</dbReference>
<evidence type="ECO:0000313" key="2">
    <source>
        <dbReference type="Proteomes" id="UP001529510"/>
    </source>
</evidence>
<reference evidence="1 2" key="1">
    <citation type="submission" date="2024-05" db="EMBL/GenBank/DDBJ databases">
        <title>Genome sequencing and assembly of Indian major carp, Cirrhinus mrigala (Hamilton, 1822).</title>
        <authorList>
            <person name="Mohindra V."/>
            <person name="Chowdhury L.M."/>
            <person name="Lal K."/>
            <person name="Jena J.K."/>
        </authorList>
    </citation>
    <scope>NUCLEOTIDE SEQUENCE [LARGE SCALE GENOMIC DNA]</scope>
    <source>
        <strain evidence="1">CM1030</strain>
        <tissue evidence="1">Blood</tissue>
    </source>
</reference>
<feature type="non-terminal residue" evidence="1">
    <location>
        <position position="1"/>
    </location>
</feature>
<comment type="caution">
    <text evidence="1">The sequence shown here is derived from an EMBL/GenBank/DDBJ whole genome shotgun (WGS) entry which is preliminary data.</text>
</comment>
<keyword evidence="2" id="KW-1185">Reference proteome</keyword>
<organism evidence="1 2">
    <name type="scientific">Cirrhinus mrigala</name>
    <name type="common">Mrigala</name>
    <dbReference type="NCBI Taxonomy" id="683832"/>
    <lineage>
        <taxon>Eukaryota</taxon>
        <taxon>Metazoa</taxon>
        <taxon>Chordata</taxon>
        <taxon>Craniata</taxon>
        <taxon>Vertebrata</taxon>
        <taxon>Euteleostomi</taxon>
        <taxon>Actinopterygii</taxon>
        <taxon>Neopterygii</taxon>
        <taxon>Teleostei</taxon>
        <taxon>Ostariophysi</taxon>
        <taxon>Cypriniformes</taxon>
        <taxon>Cyprinidae</taxon>
        <taxon>Labeoninae</taxon>
        <taxon>Labeonini</taxon>
        <taxon>Cirrhinus</taxon>
    </lineage>
</organism>
<proteinExistence type="predicted"/>